<organism evidence="2 3">
    <name type="scientific">Quercus lobata</name>
    <name type="common">Valley oak</name>
    <dbReference type="NCBI Taxonomy" id="97700"/>
    <lineage>
        <taxon>Eukaryota</taxon>
        <taxon>Viridiplantae</taxon>
        <taxon>Streptophyta</taxon>
        <taxon>Embryophyta</taxon>
        <taxon>Tracheophyta</taxon>
        <taxon>Spermatophyta</taxon>
        <taxon>Magnoliopsida</taxon>
        <taxon>eudicotyledons</taxon>
        <taxon>Gunneridae</taxon>
        <taxon>Pentapetalae</taxon>
        <taxon>rosids</taxon>
        <taxon>fabids</taxon>
        <taxon>Fagales</taxon>
        <taxon>Fagaceae</taxon>
        <taxon>Quercus</taxon>
    </lineage>
</organism>
<reference evidence="2" key="2">
    <citation type="submission" date="2021-01" db="UniProtKB">
        <authorList>
            <consortium name="EnsemblPlants"/>
        </authorList>
    </citation>
    <scope>IDENTIFICATION</scope>
</reference>
<dbReference type="Gramene" id="QL04p002317:mrna">
    <property type="protein sequence ID" value="QL04p002317:mrna"/>
    <property type="gene ID" value="QL04p002317"/>
</dbReference>
<feature type="compositionally biased region" description="Polar residues" evidence="1">
    <location>
        <begin position="1"/>
        <end position="23"/>
    </location>
</feature>
<evidence type="ECO:0000256" key="1">
    <source>
        <dbReference type="SAM" id="MobiDB-lite"/>
    </source>
</evidence>
<evidence type="ECO:0000313" key="3">
    <source>
        <dbReference type="Proteomes" id="UP000594261"/>
    </source>
</evidence>
<dbReference type="Proteomes" id="UP000594261">
    <property type="component" value="Chromosome 4"/>
</dbReference>
<accession>A0A7N2LAI8</accession>
<protein>
    <recommendedName>
        <fullName evidence="4">Retrotransposon Copia-like N-terminal domain-containing protein</fullName>
    </recommendedName>
</protein>
<proteinExistence type="predicted"/>
<dbReference type="InParanoid" id="A0A7N2LAI8"/>
<sequence>MASTTPQDTAQFSHIAHSTTPQDTAQPSHTTHSTTSHSSPAQSPLLLLSHMSNHMSIKLDYTNYIPWKHQLITILEAYSLIEHIEEVLYSVSMPSEEIEKPYYATMTLRWDSQLVFNEAGYIYIQDAVKTYKTYNLTREDPGSREIFYHMARIDHDGVFRL</sequence>
<evidence type="ECO:0000313" key="2">
    <source>
        <dbReference type="EnsemblPlants" id="QL04p002317:mrna"/>
    </source>
</evidence>
<feature type="region of interest" description="Disordered" evidence="1">
    <location>
        <begin position="1"/>
        <end position="42"/>
    </location>
</feature>
<feature type="compositionally biased region" description="Low complexity" evidence="1">
    <location>
        <begin position="24"/>
        <end position="42"/>
    </location>
</feature>
<evidence type="ECO:0008006" key="4">
    <source>
        <dbReference type="Google" id="ProtNLM"/>
    </source>
</evidence>
<name>A0A7N2LAI8_QUELO</name>
<keyword evidence="3" id="KW-1185">Reference proteome</keyword>
<reference evidence="2 3" key="1">
    <citation type="journal article" date="2016" name="G3 (Bethesda)">
        <title>First Draft Assembly and Annotation of the Genome of a California Endemic Oak Quercus lobata Nee (Fagaceae).</title>
        <authorList>
            <person name="Sork V.L."/>
            <person name="Fitz-Gibbon S.T."/>
            <person name="Puiu D."/>
            <person name="Crepeau M."/>
            <person name="Gugger P.F."/>
            <person name="Sherman R."/>
            <person name="Stevens K."/>
            <person name="Langley C.H."/>
            <person name="Pellegrini M."/>
            <person name="Salzberg S.L."/>
        </authorList>
    </citation>
    <scope>NUCLEOTIDE SEQUENCE [LARGE SCALE GENOMIC DNA]</scope>
    <source>
        <strain evidence="2 3">cv. SW786</strain>
    </source>
</reference>
<dbReference type="AlphaFoldDB" id="A0A7N2LAI8"/>
<dbReference type="EnsemblPlants" id="QL04p002317:mrna">
    <property type="protein sequence ID" value="QL04p002317:mrna"/>
    <property type="gene ID" value="QL04p002317"/>
</dbReference>
<dbReference type="EMBL" id="LRBV02000004">
    <property type="status" value="NOT_ANNOTATED_CDS"/>
    <property type="molecule type" value="Genomic_DNA"/>
</dbReference>